<dbReference type="InterPro" id="IPR001296">
    <property type="entry name" value="Glyco_trans_1"/>
</dbReference>
<dbReference type="PANTHER" id="PTHR12526:SF627">
    <property type="entry name" value="D-RHAMNOSYLTRANSFERASE WBPZ"/>
    <property type="match status" value="1"/>
</dbReference>
<gene>
    <name evidence="2" type="ORF">SAMN06269117_11379</name>
</gene>
<reference evidence="2 3" key="1">
    <citation type="submission" date="2017-05" db="EMBL/GenBank/DDBJ databases">
        <authorList>
            <person name="Varghese N."/>
            <person name="Submissions S."/>
        </authorList>
    </citation>
    <scope>NUCLEOTIDE SEQUENCE [LARGE SCALE GENOMIC DNA]</scope>
    <source>
        <strain evidence="2 3">DSM 16304</strain>
    </source>
</reference>
<dbReference type="Gene3D" id="3.40.50.2000">
    <property type="entry name" value="Glycogen Phosphorylase B"/>
    <property type="match status" value="2"/>
</dbReference>
<dbReference type="Pfam" id="PF00534">
    <property type="entry name" value="Glycos_transf_1"/>
    <property type="match status" value="1"/>
</dbReference>
<sequence length="354" mass="39631">MRALVVLDERWNSALTDLGFKVALSLSRECNVSIAAIRDFPAWRRAKKEGIPLLEIADPRKGLSLKPFLTFKRSLEKFKPNLVVTIRGDEMLFGALLKKSFGYRLFRIHGNARGVRNSLLNRFIHRKFVDGVIVSTKKFINSVISSVPKLTIHGIVDTNMFSFSESGKRAFRKRLKVGERKLIGVVGRLDPVKGHRLLLRAISKLRRDDFVLAVVGEEKNTKLSELKELSKKLNISDRVIFIGNRIERISDFMSACDLAVVPSVGSEVVVRAPLEFMACKTAVVSTNVGALPEVIRPPFGVAVEPDEKKLSSAINRFLDVDLEKLGELAREVAVEKYSFSSLSPVINSFILDRV</sequence>
<dbReference type="OrthoDB" id="9804196at2"/>
<dbReference type="AlphaFoldDB" id="A0A521CN07"/>
<protein>
    <submittedName>
        <fullName evidence="2">Glycosyltransferase involved in cell wall bisynthesis</fullName>
    </submittedName>
</protein>
<keyword evidence="2" id="KW-0808">Transferase</keyword>
<dbReference type="EMBL" id="FXTM01000013">
    <property type="protein sequence ID" value="SMO60060.1"/>
    <property type="molecule type" value="Genomic_DNA"/>
</dbReference>
<proteinExistence type="predicted"/>
<evidence type="ECO:0000313" key="3">
    <source>
        <dbReference type="Proteomes" id="UP000317315"/>
    </source>
</evidence>
<dbReference type="CDD" id="cd03801">
    <property type="entry name" value="GT4_PimA-like"/>
    <property type="match status" value="1"/>
</dbReference>
<keyword evidence="3" id="KW-1185">Reference proteome</keyword>
<evidence type="ECO:0000313" key="2">
    <source>
        <dbReference type="EMBL" id="SMO60060.1"/>
    </source>
</evidence>
<dbReference type="PANTHER" id="PTHR12526">
    <property type="entry name" value="GLYCOSYLTRANSFERASE"/>
    <property type="match status" value="1"/>
</dbReference>
<feature type="domain" description="Glycosyl transferase family 1" evidence="1">
    <location>
        <begin position="171"/>
        <end position="321"/>
    </location>
</feature>
<name>A0A521CN07_9BACT</name>
<organism evidence="2 3">
    <name type="scientific">Balnearium lithotrophicum</name>
    <dbReference type="NCBI Taxonomy" id="223788"/>
    <lineage>
        <taxon>Bacteria</taxon>
        <taxon>Pseudomonadati</taxon>
        <taxon>Aquificota</taxon>
        <taxon>Aquificia</taxon>
        <taxon>Desulfurobacteriales</taxon>
        <taxon>Desulfurobacteriaceae</taxon>
        <taxon>Balnearium</taxon>
    </lineage>
</organism>
<dbReference type="GO" id="GO:0016757">
    <property type="term" value="F:glycosyltransferase activity"/>
    <property type="evidence" value="ECO:0007669"/>
    <property type="project" value="InterPro"/>
</dbReference>
<accession>A0A521CN07</accession>
<evidence type="ECO:0000259" key="1">
    <source>
        <dbReference type="Pfam" id="PF00534"/>
    </source>
</evidence>
<dbReference type="SUPFAM" id="SSF53756">
    <property type="entry name" value="UDP-Glycosyltransferase/glycogen phosphorylase"/>
    <property type="match status" value="1"/>
</dbReference>
<dbReference type="Proteomes" id="UP000317315">
    <property type="component" value="Unassembled WGS sequence"/>
</dbReference>